<feature type="compositionally biased region" description="Basic residues" evidence="1">
    <location>
        <begin position="1"/>
        <end position="12"/>
    </location>
</feature>
<dbReference type="Proteomes" id="UP001054945">
    <property type="component" value="Unassembled WGS sequence"/>
</dbReference>
<proteinExistence type="predicted"/>
<protein>
    <submittedName>
        <fullName evidence="2">Uncharacterized protein</fullName>
    </submittedName>
</protein>
<sequence>MHRKNAKNHSEHRKKEEESTPSLHKIKEEESEEEKKKSLFVRLTDRECPLWKGSTNLYDDCSLPPPRHPLLPNDFQELLTLDHSNLGFLSSLFKFVRLTDLECPLWKGSTNLYDVCPPPPFLLPPSYAKRFLGASSSRPP</sequence>
<feature type="compositionally biased region" description="Basic and acidic residues" evidence="1">
    <location>
        <begin position="25"/>
        <end position="38"/>
    </location>
</feature>
<evidence type="ECO:0000256" key="1">
    <source>
        <dbReference type="SAM" id="MobiDB-lite"/>
    </source>
</evidence>
<gene>
    <name evidence="2" type="ORF">CEXT_11171</name>
</gene>
<keyword evidence="3" id="KW-1185">Reference proteome</keyword>
<organism evidence="2 3">
    <name type="scientific">Caerostris extrusa</name>
    <name type="common">Bark spider</name>
    <name type="synonym">Caerostris bankana</name>
    <dbReference type="NCBI Taxonomy" id="172846"/>
    <lineage>
        <taxon>Eukaryota</taxon>
        <taxon>Metazoa</taxon>
        <taxon>Ecdysozoa</taxon>
        <taxon>Arthropoda</taxon>
        <taxon>Chelicerata</taxon>
        <taxon>Arachnida</taxon>
        <taxon>Araneae</taxon>
        <taxon>Araneomorphae</taxon>
        <taxon>Entelegynae</taxon>
        <taxon>Araneoidea</taxon>
        <taxon>Araneidae</taxon>
        <taxon>Caerostris</taxon>
    </lineage>
</organism>
<evidence type="ECO:0000313" key="3">
    <source>
        <dbReference type="Proteomes" id="UP001054945"/>
    </source>
</evidence>
<name>A0AAV4XI70_CAEEX</name>
<feature type="region of interest" description="Disordered" evidence="1">
    <location>
        <begin position="1"/>
        <end position="38"/>
    </location>
</feature>
<evidence type="ECO:0000313" key="2">
    <source>
        <dbReference type="EMBL" id="GIY93689.1"/>
    </source>
</evidence>
<reference evidence="2 3" key="1">
    <citation type="submission" date="2021-06" db="EMBL/GenBank/DDBJ databases">
        <title>Caerostris extrusa draft genome.</title>
        <authorList>
            <person name="Kono N."/>
            <person name="Arakawa K."/>
        </authorList>
    </citation>
    <scope>NUCLEOTIDE SEQUENCE [LARGE SCALE GENOMIC DNA]</scope>
</reference>
<accession>A0AAV4XI70</accession>
<dbReference type="AlphaFoldDB" id="A0AAV4XI70"/>
<dbReference type="EMBL" id="BPLR01000293">
    <property type="protein sequence ID" value="GIY93689.1"/>
    <property type="molecule type" value="Genomic_DNA"/>
</dbReference>
<comment type="caution">
    <text evidence="2">The sequence shown here is derived from an EMBL/GenBank/DDBJ whole genome shotgun (WGS) entry which is preliminary data.</text>
</comment>